<keyword evidence="3" id="KW-0813">Transport</keyword>
<evidence type="ECO:0000256" key="3">
    <source>
        <dbReference type="ARBA" id="ARBA00022970"/>
    </source>
</evidence>
<evidence type="ECO:0000256" key="1">
    <source>
        <dbReference type="ARBA" id="ARBA00010062"/>
    </source>
</evidence>
<organism evidence="6 7">
    <name type="scientific">Roseivivax lentus</name>
    <dbReference type="NCBI Taxonomy" id="633194"/>
    <lineage>
        <taxon>Bacteria</taxon>
        <taxon>Pseudomonadati</taxon>
        <taxon>Pseudomonadota</taxon>
        <taxon>Alphaproteobacteria</taxon>
        <taxon>Rhodobacterales</taxon>
        <taxon>Roseobacteraceae</taxon>
        <taxon>Roseivivax</taxon>
    </lineage>
</organism>
<dbReference type="RefSeq" id="WP_076445504.1">
    <property type="nucleotide sequence ID" value="NZ_FTOQ01000002.1"/>
</dbReference>
<feature type="chain" id="PRO_5013315102" evidence="4">
    <location>
        <begin position="26"/>
        <end position="394"/>
    </location>
</feature>
<dbReference type="SUPFAM" id="SSF53822">
    <property type="entry name" value="Periplasmic binding protein-like I"/>
    <property type="match status" value="1"/>
</dbReference>
<evidence type="ECO:0000313" key="6">
    <source>
        <dbReference type="EMBL" id="SIS66742.1"/>
    </source>
</evidence>
<dbReference type="InterPro" id="IPR051010">
    <property type="entry name" value="BCAA_transport"/>
</dbReference>
<dbReference type="GO" id="GO:0006865">
    <property type="term" value="P:amino acid transport"/>
    <property type="evidence" value="ECO:0007669"/>
    <property type="project" value="UniProtKB-KW"/>
</dbReference>
<dbReference type="Pfam" id="PF13458">
    <property type="entry name" value="Peripla_BP_6"/>
    <property type="match status" value="1"/>
</dbReference>
<gene>
    <name evidence="6" type="ORF">SAMN05421759_102199</name>
</gene>
<protein>
    <submittedName>
        <fullName evidence="6">Amino acid/amide ABC transporter substrate-binding protein, HAAT family</fullName>
    </submittedName>
</protein>
<evidence type="ECO:0000313" key="7">
    <source>
        <dbReference type="Proteomes" id="UP000186684"/>
    </source>
</evidence>
<sequence>MFAVFKTARRRLRLAGAALGLFALAACDVGAISSSLPGSGGARVDASRPVPVALLLPRSDPNAGNIPRDLENAARLAMQNLGGVTVDLRVYDTAGQPATASAVAQQAADEGAAIIIGPLYAEAANAAAIAVADDGLSVLSFSNNPTIAGGNLFVLGQTFQNTANRLVSYGVRQGRDDIAVLYQDNLAGQIGRNAIQAAAARNGAQVVGAEAYALNTESLTGAIGRVKPLVDAGTADALFLTDSWEGGLSVVLQLAPEQGISPQSAQYMGLTRWDSRPDGFQLPGIEGAFFALPDRSAIAAFEGRYATAYGAPPHPLAALAFDGIAAVGALVGQGKADAIGPAALTQGAGFQGASGVFRFLPDGTNERGLAVASVRNQQVTILDPAPRAFGGAGF</sequence>
<keyword evidence="3" id="KW-0029">Amino-acid transport</keyword>
<evidence type="ECO:0000256" key="4">
    <source>
        <dbReference type="SAM" id="SignalP"/>
    </source>
</evidence>
<dbReference type="InterPro" id="IPR028082">
    <property type="entry name" value="Peripla_BP_I"/>
</dbReference>
<comment type="similarity">
    <text evidence="1">Belongs to the leucine-binding protein family.</text>
</comment>
<dbReference type="PROSITE" id="PS51257">
    <property type="entry name" value="PROKAR_LIPOPROTEIN"/>
    <property type="match status" value="1"/>
</dbReference>
<evidence type="ECO:0000259" key="5">
    <source>
        <dbReference type="Pfam" id="PF13458"/>
    </source>
</evidence>
<dbReference type="AlphaFoldDB" id="A0A1N7KYM5"/>
<dbReference type="Gene3D" id="3.40.50.2300">
    <property type="match status" value="2"/>
</dbReference>
<dbReference type="EMBL" id="FTOQ01000002">
    <property type="protein sequence ID" value="SIS66742.1"/>
    <property type="molecule type" value="Genomic_DNA"/>
</dbReference>
<evidence type="ECO:0000256" key="2">
    <source>
        <dbReference type="ARBA" id="ARBA00022729"/>
    </source>
</evidence>
<accession>A0A1N7KYM5</accession>
<dbReference type="CDD" id="cd06339">
    <property type="entry name" value="PBP1_YraM_LppC_lipoprotein-like"/>
    <property type="match status" value="1"/>
</dbReference>
<dbReference type="OrthoDB" id="7210494at2"/>
<dbReference type="Proteomes" id="UP000186684">
    <property type="component" value="Unassembled WGS sequence"/>
</dbReference>
<dbReference type="PANTHER" id="PTHR30483:SF6">
    <property type="entry name" value="PERIPLASMIC BINDING PROTEIN OF ABC TRANSPORTER FOR NATURAL AMINO ACIDS"/>
    <property type="match status" value="1"/>
</dbReference>
<proteinExistence type="inferred from homology"/>
<keyword evidence="7" id="KW-1185">Reference proteome</keyword>
<dbReference type="PANTHER" id="PTHR30483">
    <property type="entry name" value="LEUCINE-SPECIFIC-BINDING PROTEIN"/>
    <property type="match status" value="1"/>
</dbReference>
<dbReference type="STRING" id="633194.SAMN05421759_102199"/>
<feature type="signal peptide" evidence="4">
    <location>
        <begin position="1"/>
        <end position="25"/>
    </location>
</feature>
<name>A0A1N7KYM5_9RHOB</name>
<reference evidence="7" key="1">
    <citation type="submission" date="2017-01" db="EMBL/GenBank/DDBJ databases">
        <authorList>
            <person name="Varghese N."/>
            <person name="Submissions S."/>
        </authorList>
    </citation>
    <scope>NUCLEOTIDE SEQUENCE [LARGE SCALE GENOMIC DNA]</scope>
    <source>
        <strain evidence="7">DSM 29430</strain>
    </source>
</reference>
<keyword evidence="2 4" id="KW-0732">Signal</keyword>
<feature type="domain" description="Leucine-binding protein" evidence="5">
    <location>
        <begin position="49"/>
        <end position="375"/>
    </location>
</feature>
<dbReference type="InterPro" id="IPR028081">
    <property type="entry name" value="Leu-bd"/>
</dbReference>